<evidence type="ECO:0000256" key="1">
    <source>
        <dbReference type="SAM" id="Phobius"/>
    </source>
</evidence>
<dbReference type="RefSeq" id="WP_182841569.1">
    <property type="nucleotide sequence ID" value="NZ_BAAALP010000008.1"/>
</dbReference>
<keyword evidence="1" id="KW-1133">Transmembrane helix</keyword>
<accession>A0A7W3LJ85</accession>
<protein>
    <submittedName>
        <fullName evidence="2">Uncharacterized protein</fullName>
    </submittedName>
</protein>
<keyword evidence="1" id="KW-0812">Transmembrane</keyword>
<dbReference type="AlphaFoldDB" id="A0A7W3LJ85"/>
<sequence>MSTHNDTGSSGMQRLLDRFPPALQAVGGLLLVLQVLFGFVLVVPIVFGFLFGLLDGGGGSKPRPRSVVESPRREGPVMMTLVVTGDRRTAEVDFNTSDGSVEQSDKNVRLPLRRTVRVPEGGHLLVSAQKSRYAGAGKITCTVLIGDRVVEQSSNFGDSASVNCLARFDSKPIAGATVPPQGNGILPGEVRLTKKVPVRRYKGKGSPVVGRVSDGDPRLSYLALGGEWGRSREVDPQISGYHRRQGFESEVGWEAVIASGFVKEELVLEARGRNRLRTLAWAVQDYRQSIAFDEARGRDVASQPITVGGRRGWVIVREVRFKPKKNMRATMDLSVVAVVDTGRPRPSFLWIDIPDTHKHLWPDVNTVLDSLSVD</sequence>
<comment type="caution">
    <text evidence="2">The sequence shown here is derived from an EMBL/GenBank/DDBJ whole genome shotgun (WGS) entry which is preliminary data.</text>
</comment>
<gene>
    <name evidence="2" type="ORF">HNR61_000650</name>
</gene>
<feature type="transmembrane region" description="Helical" evidence="1">
    <location>
        <begin position="25"/>
        <end position="54"/>
    </location>
</feature>
<dbReference type="Proteomes" id="UP000572680">
    <property type="component" value="Unassembled WGS sequence"/>
</dbReference>
<evidence type="ECO:0000313" key="3">
    <source>
        <dbReference type="Proteomes" id="UP000572680"/>
    </source>
</evidence>
<keyword evidence="1" id="KW-0472">Membrane</keyword>
<dbReference type="InterPro" id="IPR038468">
    <property type="entry name" value="MmpS_C"/>
</dbReference>
<dbReference type="Gene3D" id="2.60.40.2880">
    <property type="entry name" value="MmpS1-5, C-terminal soluble domain"/>
    <property type="match status" value="1"/>
</dbReference>
<keyword evidence="3" id="KW-1185">Reference proteome</keyword>
<evidence type="ECO:0000313" key="2">
    <source>
        <dbReference type="EMBL" id="MBA8949052.1"/>
    </source>
</evidence>
<dbReference type="EMBL" id="JACJIA010000001">
    <property type="protein sequence ID" value="MBA8949052.1"/>
    <property type="molecule type" value="Genomic_DNA"/>
</dbReference>
<organism evidence="2 3">
    <name type="scientific">Actinomadura namibiensis</name>
    <dbReference type="NCBI Taxonomy" id="182080"/>
    <lineage>
        <taxon>Bacteria</taxon>
        <taxon>Bacillati</taxon>
        <taxon>Actinomycetota</taxon>
        <taxon>Actinomycetes</taxon>
        <taxon>Streptosporangiales</taxon>
        <taxon>Thermomonosporaceae</taxon>
        <taxon>Actinomadura</taxon>
    </lineage>
</organism>
<reference evidence="2 3" key="1">
    <citation type="submission" date="2020-08" db="EMBL/GenBank/DDBJ databases">
        <title>Genomic Encyclopedia of Type Strains, Phase IV (KMG-IV): sequencing the most valuable type-strain genomes for metagenomic binning, comparative biology and taxonomic classification.</title>
        <authorList>
            <person name="Goeker M."/>
        </authorList>
    </citation>
    <scope>NUCLEOTIDE SEQUENCE [LARGE SCALE GENOMIC DNA]</scope>
    <source>
        <strain evidence="2 3">DSM 44197</strain>
    </source>
</reference>
<proteinExistence type="predicted"/>
<name>A0A7W3LJ85_ACTNM</name>